<dbReference type="PANTHER" id="PTHR46641:SF2">
    <property type="entry name" value="FMRFAMIDE RECEPTOR"/>
    <property type="match status" value="1"/>
</dbReference>
<proteinExistence type="predicted"/>
<evidence type="ECO:0000256" key="4">
    <source>
        <dbReference type="ARBA" id="ARBA00023136"/>
    </source>
</evidence>
<dbReference type="EMBL" id="CAJNOJ010000017">
    <property type="protein sequence ID" value="CAF0826161.1"/>
    <property type="molecule type" value="Genomic_DNA"/>
</dbReference>
<dbReference type="GO" id="GO:0016020">
    <property type="term" value="C:membrane"/>
    <property type="evidence" value="ECO:0007669"/>
    <property type="project" value="UniProtKB-SubCell"/>
</dbReference>
<evidence type="ECO:0000259" key="6">
    <source>
        <dbReference type="PROSITE" id="PS50262"/>
    </source>
</evidence>
<keyword evidence="9" id="KW-1185">Reference proteome</keyword>
<dbReference type="Gene3D" id="1.20.1070.10">
    <property type="entry name" value="Rhodopsin 7-helix transmembrane proteins"/>
    <property type="match status" value="1"/>
</dbReference>
<evidence type="ECO:0000256" key="1">
    <source>
        <dbReference type="ARBA" id="ARBA00004370"/>
    </source>
</evidence>
<gene>
    <name evidence="7" type="ORF">EDS130_LOCUS6102</name>
    <name evidence="8" type="ORF">XAT740_LOCUS20640</name>
</gene>
<dbReference type="PRINTS" id="PR00237">
    <property type="entry name" value="GPCRRHODOPSN"/>
</dbReference>
<evidence type="ECO:0000256" key="2">
    <source>
        <dbReference type="ARBA" id="ARBA00022692"/>
    </source>
</evidence>
<feature type="transmembrane region" description="Helical" evidence="5">
    <location>
        <begin position="138"/>
        <end position="158"/>
    </location>
</feature>
<comment type="caution">
    <text evidence="8">The sequence shown here is derived from an EMBL/GenBank/DDBJ whole genome shotgun (WGS) entry which is preliminary data.</text>
</comment>
<evidence type="ECO:0000313" key="8">
    <source>
        <dbReference type="EMBL" id="CAF1145177.1"/>
    </source>
</evidence>
<feature type="transmembrane region" description="Helical" evidence="5">
    <location>
        <begin position="235"/>
        <end position="256"/>
    </location>
</feature>
<evidence type="ECO:0000256" key="3">
    <source>
        <dbReference type="ARBA" id="ARBA00022989"/>
    </source>
</evidence>
<accession>A0A814S9X3</accession>
<dbReference type="Proteomes" id="UP000663828">
    <property type="component" value="Unassembled WGS sequence"/>
</dbReference>
<dbReference type="GO" id="GO:0004930">
    <property type="term" value="F:G protein-coupled receptor activity"/>
    <property type="evidence" value="ECO:0007669"/>
    <property type="project" value="InterPro"/>
</dbReference>
<keyword evidence="3 5" id="KW-1133">Transmembrane helix</keyword>
<dbReference type="InterPro" id="IPR017452">
    <property type="entry name" value="GPCR_Rhodpsn_7TM"/>
</dbReference>
<dbReference type="OrthoDB" id="10011262at2759"/>
<reference evidence="8" key="1">
    <citation type="submission" date="2021-02" db="EMBL/GenBank/DDBJ databases">
        <authorList>
            <person name="Nowell W R."/>
        </authorList>
    </citation>
    <scope>NUCLEOTIDE SEQUENCE</scope>
</reference>
<evidence type="ECO:0000313" key="7">
    <source>
        <dbReference type="EMBL" id="CAF0826161.1"/>
    </source>
</evidence>
<feature type="transmembrane region" description="Helical" evidence="5">
    <location>
        <begin position="20"/>
        <end position="43"/>
    </location>
</feature>
<evidence type="ECO:0000313" key="9">
    <source>
        <dbReference type="Proteomes" id="UP000663828"/>
    </source>
</evidence>
<comment type="subcellular location">
    <subcellularLocation>
        <location evidence="1">Membrane</location>
    </subcellularLocation>
</comment>
<feature type="domain" description="G-protein coupled receptors family 1 profile" evidence="6">
    <location>
        <begin position="33"/>
        <end position="295"/>
    </location>
</feature>
<dbReference type="CDD" id="cd14978">
    <property type="entry name" value="7tmA_FMRFamide_R-like"/>
    <property type="match status" value="1"/>
</dbReference>
<feature type="transmembrane region" description="Helical" evidence="5">
    <location>
        <begin position="276"/>
        <end position="298"/>
    </location>
</feature>
<dbReference type="Pfam" id="PF00001">
    <property type="entry name" value="7tm_1"/>
    <property type="match status" value="1"/>
</dbReference>
<dbReference type="PANTHER" id="PTHR46641">
    <property type="entry name" value="FMRFAMIDE RECEPTOR-RELATED"/>
    <property type="match status" value="1"/>
</dbReference>
<dbReference type="PROSITE" id="PS50262">
    <property type="entry name" value="G_PROTEIN_RECEP_F1_2"/>
    <property type="match status" value="1"/>
</dbReference>
<organism evidence="8 9">
    <name type="scientific">Adineta ricciae</name>
    <name type="common">Rotifer</name>
    <dbReference type="NCBI Taxonomy" id="249248"/>
    <lineage>
        <taxon>Eukaryota</taxon>
        <taxon>Metazoa</taxon>
        <taxon>Spiralia</taxon>
        <taxon>Gnathifera</taxon>
        <taxon>Rotifera</taxon>
        <taxon>Eurotatoria</taxon>
        <taxon>Bdelloidea</taxon>
        <taxon>Adinetida</taxon>
        <taxon>Adinetidae</taxon>
        <taxon>Adineta</taxon>
    </lineage>
</organism>
<dbReference type="AlphaFoldDB" id="A0A814S9X3"/>
<sequence>MNVTSTDAENLVQFKRIVEGYLLSCVCIVGLIGNSLTCLSILLNRSRRSSPTDMFILGLSFTSIFVIAGFLLTHGIRFVFPAIGEQLHRYLFLRIFPAHVTCILIQIYLTTAISIDRCLLICAWRTASYRRWRTPNRIIYLICGISIFSIIYCLPFWFEYIITDDDDIELSAIGAHPLFRILIRKYLYFVFIFLLPMSCITICTLSIVHTLYKLTKNRAKSQGNHCRRKKHSRQVNTLLLSIMIIFLTTQFPYFVYNVLYALKGPSLMENLRARQYLSINNLLSTINASTTFVLYALFGTKKPSNNPQNV</sequence>
<feature type="transmembrane region" description="Helical" evidence="5">
    <location>
        <begin position="96"/>
        <end position="115"/>
    </location>
</feature>
<evidence type="ECO:0000256" key="5">
    <source>
        <dbReference type="SAM" id="Phobius"/>
    </source>
</evidence>
<dbReference type="InterPro" id="IPR000276">
    <property type="entry name" value="GPCR_Rhodpsn"/>
</dbReference>
<name>A0A814S9X3_ADIRI</name>
<protein>
    <recommendedName>
        <fullName evidence="6">G-protein coupled receptors family 1 profile domain-containing protein</fullName>
    </recommendedName>
</protein>
<keyword evidence="2 5" id="KW-0812">Transmembrane</keyword>
<dbReference type="InterPro" id="IPR052954">
    <property type="entry name" value="GPCR-Ligand_Int"/>
</dbReference>
<dbReference type="SUPFAM" id="SSF81321">
    <property type="entry name" value="Family A G protein-coupled receptor-like"/>
    <property type="match status" value="1"/>
</dbReference>
<feature type="transmembrane region" description="Helical" evidence="5">
    <location>
        <begin position="55"/>
        <end position="76"/>
    </location>
</feature>
<feature type="transmembrane region" description="Helical" evidence="5">
    <location>
        <begin position="186"/>
        <end position="214"/>
    </location>
</feature>
<dbReference type="EMBL" id="CAJNOR010001450">
    <property type="protein sequence ID" value="CAF1145177.1"/>
    <property type="molecule type" value="Genomic_DNA"/>
</dbReference>
<dbReference type="Proteomes" id="UP000663852">
    <property type="component" value="Unassembled WGS sequence"/>
</dbReference>
<keyword evidence="4 5" id="KW-0472">Membrane</keyword>